<dbReference type="RefSeq" id="WP_284297042.1">
    <property type="nucleotide sequence ID" value="NZ_BSVA01000001.1"/>
</dbReference>
<evidence type="ECO:0000256" key="6">
    <source>
        <dbReference type="ARBA" id="ARBA00023235"/>
    </source>
</evidence>
<dbReference type="Proteomes" id="UP001157069">
    <property type="component" value="Unassembled WGS sequence"/>
</dbReference>
<dbReference type="Gene3D" id="1.10.10.160">
    <property type="match status" value="1"/>
</dbReference>
<feature type="binding site" evidence="10">
    <location>
        <begin position="44"/>
        <end position="51"/>
    </location>
    <ligand>
        <name>ATP</name>
        <dbReference type="ChEBI" id="CHEBI:30616"/>
    </ligand>
</feature>
<evidence type="ECO:0000256" key="8">
    <source>
        <dbReference type="ARBA" id="ARBA00034808"/>
    </source>
</evidence>
<evidence type="ECO:0000259" key="11">
    <source>
        <dbReference type="PROSITE" id="PS51198"/>
    </source>
</evidence>
<keyword evidence="6" id="KW-0413">Isomerase</keyword>
<reference evidence="14" key="1">
    <citation type="journal article" date="2019" name="Int. J. Syst. Evol. Microbiol.">
        <title>The Global Catalogue of Microorganisms (GCM) 10K type strain sequencing project: providing services to taxonomists for standard genome sequencing and annotation.</title>
        <authorList>
            <consortium name="The Broad Institute Genomics Platform"/>
            <consortium name="The Broad Institute Genome Sequencing Center for Infectious Disease"/>
            <person name="Wu L."/>
            <person name="Ma J."/>
        </authorList>
    </citation>
    <scope>NUCLEOTIDE SEQUENCE [LARGE SCALE GENOMIC DNA]</scope>
    <source>
        <strain evidence="14">NBRC 108755</strain>
    </source>
</reference>
<evidence type="ECO:0000259" key="12">
    <source>
        <dbReference type="PROSITE" id="PS51217"/>
    </source>
</evidence>
<accession>A0ABQ6JQR6</accession>
<dbReference type="InterPro" id="IPR014016">
    <property type="entry name" value="UvrD-like_ATP-bd"/>
</dbReference>
<keyword evidence="3 10" id="KW-0378">Hydrolase</keyword>
<keyword evidence="2 10" id="KW-0547">Nucleotide-binding</keyword>
<gene>
    <name evidence="13" type="ORF">GCM10025869_01930</name>
</gene>
<keyword evidence="5 10" id="KW-0067">ATP-binding</keyword>
<dbReference type="InterPro" id="IPR000212">
    <property type="entry name" value="DNA_helicase_UvrD/REP"/>
</dbReference>
<dbReference type="InterPro" id="IPR013986">
    <property type="entry name" value="DExx_box_DNA_helicase_dom_sf"/>
</dbReference>
<protein>
    <recommendedName>
        <fullName evidence="8">DNA 3'-5' helicase</fullName>
        <ecNumber evidence="8">5.6.2.4</ecNumber>
    </recommendedName>
</protein>
<proteinExistence type="inferred from homology"/>
<dbReference type="Gene3D" id="1.10.486.10">
    <property type="entry name" value="PCRA, domain 4"/>
    <property type="match status" value="1"/>
</dbReference>
<dbReference type="PANTHER" id="PTHR11070">
    <property type="entry name" value="UVRD / RECB / PCRA DNA HELICASE FAMILY MEMBER"/>
    <property type="match status" value="1"/>
</dbReference>
<keyword evidence="4 10" id="KW-0347">Helicase</keyword>
<dbReference type="PANTHER" id="PTHR11070:SF55">
    <property type="entry name" value="DNA 3'-5' HELICASE"/>
    <property type="match status" value="1"/>
</dbReference>
<dbReference type="EMBL" id="BSVA01000001">
    <property type="protein sequence ID" value="GMA89664.1"/>
    <property type="molecule type" value="Genomic_DNA"/>
</dbReference>
<comment type="catalytic activity">
    <reaction evidence="7">
        <text>Couples ATP hydrolysis with the unwinding of duplex DNA by translocating in the 3'-5' direction.</text>
        <dbReference type="EC" id="5.6.2.4"/>
    </reaction>
</comment>
<dbReference type="InterPro" id="IPR027417">
    <property type="entry name" value="P-loop_NTPase"/>
</dbReference>
<comment type="similarity">
    <text evidence="1">Belongs to the helicase family. UvrD subfamily.</text>
</comment>
<keyword evidence="14" id="KW-1185">Reference proteome</keyword>
<evidence type="ECO:0000313" key="13">
    <source>
        <dbReference type="EMBL" id="GMA89664.1"/>
    </source>
</evidence>
<comment type="caution">
    <text evidence="13">The sequence shown here is derived from an EMBL/GenBank/DDBJ whole genome shotgun (WGS) entry which is preliminary data.</text>
</comment>
<evidence type="ECO:0000256" key="1">
    <source>
        <dbReference type="ARBA" id="ARBA00009922"/>
    </source>
</evidence>
<comment type="catalytic activity">
    <reaction evidence="9">
        <text>ATP + H2O = ADP + phosphate + H(+)</text>
        <dbReference type="Rhea" id="RHEA:13065"/>
        <dbReference type="ChEBI" id="CHEBI:15377"/>
        <dbReference type="ChEBI" id="CHEBI:15378"/>
        <dbReference type="ChEBI" id="CHEBI:30616"/>
        <dbReference type="ChEBI" id="CHEBI:43474"/>
        <dbReference type="ChEBI" id="CHEBI:456216"/>
        <dbReference type="EC" id="5.6.2.4"/>
    </reaction>
</comment>
<name>A0ABQ6JQR6_9MICO</name>
<evidence type="ECO:0000256" key="3">
    <source>
        <dbReference type="ARBA" id="ARBA00022801"/>
    </source>
</evidence>
<dbReference type="Gene3D" id="3.40.50.300">
    <property type="entry name" value="P-loop containing nucleotide triphosphate hydrolases"/>
    <property type="match status" value="2"/>
</dbReference>
<evidence type="ECO:0000256" key="4">
    <source>
        <dbReference type="ARBA" id="ARBA00022806"/>
    </source>
</evidence>
<dbReference type="Pfam" id="PF00580">
    <property type="entry name" value="UvrD-helicase"/>
    <property type="match status" value="1"/>
</dbReference>
<dbReference type="PROSITE" id="PS51198">
    <property type="entry name" value="UVRD_HELICASE_ATP_BIND"/>
    <property type="match status" value="1"/>
</dbReference>
<dbReference type="Pfam" id="PF13361">
    <property type="entry name" value="UvrD_C"/>
    <property type="match status" value="1"/>
</dbReference>
<evidence type="ECO:0000313" key="14">
    <source>
        <dbReference type="Proteomes" id="UP001157069"/>
    </source>
</evidence>
<organism evidence="13 14">
    <name type="scientific">Homoserinibacter gongjuensis</name>
    <dbReference type="NCBI Taxonomy" id="1162968"/>
    <lineage>
        <taxon>Bacteria</taxon>
        <taxon>Bacillati</taxon>
        <taxon>Actinomycetota</taxon>
        <taxon>Actinomycetes</taxon>
        <taxon>Micrococcales</taxon>
        <taxon>Microbacteriaceae</taxon>
        <taxon>Homoserinibacter</taxon>
    </lineage>
</organism>
<sequence length="621" mass="67678">MTEVTARRIAEALAEVRGESVRYPTLEQQAVIEADPAEPALVVAGAGSGKTETMANRVLWLVANRHLKPAEVLGLTFTRKAAGELAERIRTRLAELHTAGLAPDDHDLFDAPEISTYNSFASTVFRDNALVLGRDGDGVVLGEAAAWQLARNVVVRSTDPRLEQLDKRLESVVEATLQIARGIADNDADPERIRAIGRRFAGLPELPLGGTAEYASDVERMREIAQLELLVDLAREYDEAKRLRGAVDFADQVVLALHAVRARPAAVEELRARFRVVLLDEYQDTSVVQTDLLAELFAGTPVTAVGDPNQSIYGWRGASASNLREFRPRFRRRDGHPATRFTLSTSWRNGTRILDAANTLVGASTGEGAEVPTLEARPGASEFGVDSIYPETVTEEAAAVARWLRQRLDESRVRTGRPASAALLLRARKTQPYFLDAMREAGVPYHVLGVGGLLAEPEIADLVSALRVLDDPDAGLELLRLLAGARWRIGVADLDQLREVAGWLGRHDSAESGILSDELQQRIRESVAGDEGGSIVDALEFVGRAAEGHRALEGFSAEGLARLRAAATTFDRLRSRTGLELPELLVLVARELRLDIEIAANETRTAGRRTSTRCSTRSRGT</sequence>
<evidence type="ECO:0000256" key="10">
    <source>
        <dbReference type="PROSITE-ProRule" id="PRU00560"/>
    </source>
</evidence>
<feature type="domain" description="UvrD-like helicase C-terminal" evidence="12">
    <location>
        <begin position="351"/>
        <end position="621"/>
    </location>
</feature>
<dbReference type="InterPro" id="IPR014017">
    <property type="entry name" value="DNA_helicase_UvrD-like_C"/>
</dbReference>
<evidence type="ECO:0000256" key="2">
    <source>
        <dbReference type="ARBA" id="ARBA00022741"/>
    </source>
</evidence>
<dbReference type="CDD" id="cd17932">
    <property type="entry name" value="DEXQc_UvrD"/>
    <property type="match status" value="1"/>
</dbReference>
<dbReference type="PROSITE" id="PS51217">
    <property type="entry name" value="UVRD_HELICASE_CTER"/>
    <property type="match status" value="1"/>
</dbReference>
<feature type="domain" description="UvrD-like helicase ATP-binding" evidence="11">
    <location>
        <begin position="23"/>
        <end position="350"/>
    </location>
</feature>
<dbReference type="EC" id="5.6.2.4" evidence="8"/>
<evidence type="ECO:0000256" key="5">
    <source>
        <dbReference type="ARBA" id="ARBA00022840"/>
    </source>
</evidence>
<evidence type="ECO:0000256" key="7">
    <source>
        <dbReference type="ARBA" id="ARBA00034617"/>
    </source>
</evidence>
<dbReference type="SUPFAM" id="SSF52540">
    <property type="entry name" value="P-loop containing nucleoside triphosphate hydrolases"/>
    <property type="match status" value="1"/>
</dbReference>
<evidence type="ECO:0000256" key="9">
    <source>
        <dbReference type="ARBA" id="ARBA00048988"/>
    </source>
</evidence>